<accession>A0ABY5GF77</accession>
<gene>
    <name evidence="7" type="ORF">NNL38_00835</name>
</gene>
<feature type="domain" description="O-antigen ligase-related" evidence="6">
    <location>
        <begin position="204"/>
        <end position="363"/>
    </location>
</feature>
<feature type="transmembrane region" description="Helical" evidence="5">
    <location>
        <begin position="36"/>
        <end position="54"/>
    </location>
</feature>
<evidence type="ECO:0000256" key="5">
    <source>
        <dbReference type="SAM" id="Phobius"/>
    </source>
</evidence>
<keyword evidence="2 5" id="KW-0812">Transmembrane</keyword>
<feature type="transmembrane region" description="Helical" evidence="5">
    <location>
        <begin position="165"/>
        <end position="183"/>
    </location>
</feature>
<feature type="transmembrane region" description="Helical" evidence="5">
    <location>
        <begin position="195"/>
        <end position="214"/>
    </location>
</feature>
<feature type="transmembrane region" description="Helical" evidence="5">
    <location>
        <begin position="12"/>
        <end position="30"/>
    </location>
</feature>
<organism evidence="7 8">
    <name type="scientific">Photobacterium atrarenae</name>
    <dbReference type="NCBI Taxonomy" id="865757"/>
    <lineage>
        <taxon>Bacteria</taxon>
        <taxon>Pseudomonadati</taxon>
        <taxon>Pseudomonadota</taxon>
        <taxon>Gammaproteobacteria</taxon>
        <taxon>Vibrionales</taxon>
        <taxon>Vibrionaceae</taxon>
        <taxon>Photobacterium</taxon>
    </lineage>
</organism>
<dbReference type="EMBL" id="CP101508">
    <property type="protein sequence ID" value="UTV27904.1"/>
    <property type="molecule type" value="Genomic_DNA"/>
</dbReference>
<comment type="subcellular location">
    <subcellularLocation>
        <location evidence="1">Membrane</location>
        <topology evidence="1">Multi-pass membrane protein</topology>
    </subcellularLocation>
</comment>
<feature type="transmembrane region" description="Helical" evidence="5">
    <location>
        <begin position="245"/>
        <end position="263"/>
    </location>
</feature>
<feature type="transmembrane region" description="Helical" evidence="5">
    <location>
        <begin position="120"/>
        <end position="138"/>
    </location>
</feature>
<dbReference type="InterPro" id="IPR051533">
    <property type="entry name" value="WaaL-like"/>
</dbReference>
<keyword evidence="3 5" id="KW-1133">Transmembrane helix</keyword>
<feature type="transmembrane region" description="Helical" evidence="5">
    <location>
        <begin position="66"/>
        <end position="85"/>
    </location>
</feature>
<evidence type="ECO:0000259" key="6">
    <source>
        <dbReference type="Pfam" id="PF04932"/>
    </source>
</evidence>
<dbReference type="Pfam" id="PF04932">
    <property type="entry name" value="Wzy_C"/>
    <property type="match status" value="1"/>
</dbReference>
<dbReference type="GO" id="GO:0016874">
    <property type="term" value="F:ligase activity"/>
    <property type="evidence" value="ECO:0007669"/>
    <property type="project" value="UniProtKB-KW"/>
</dbReference>
<name>A0ABY5GF77_9GAMM</name>
<proteinExistence type="predicted"/>
<feature type="transmembrane region" description="Helical" evidence="5">
    <location>
        <begin position="352"/>
        <end position="374"/>
    </location>
</feature>
<evidence type="ECO:0000256" key="3">
    <source>
        <dbReference type="ARBA" id="ARBA00022989"/>
    </source>
</evidence>
<dbReference type="PANTHER" id="PTHR37422:SF13">
    <property type="entry name" value="LIPOPOLYSACCHARIDE BIOSYNTHESIS PROTEIN PA4999-RELATED"/>
    <property type="match status" value="1"/>
</dbReference>
<feature type="transmembrane region" description="Helical" evidence="5">
    <location>
        <begin position="386"/>
        <end position="408"/>
    </location>
</feature>
<evidence type="ECO:0000256" key="2">
    <source>
        <dbReference type="ARBA" id="ARBA00022692"/>
    </source>
</evidence>
<evidence type="ECO:0000313" key="8">
    <source>
        <dbReference type="Proteomes" id="UP001057998"/>
    </source>
</evidence>
<sequence length="444" mass="50303">MQLDVRLKQLLDSKGFCLAMLCCVIGYILFKRSYRDVGDVFQTLFILASVAALFVDRKQLFKDKMLWALGFAIITQLLSWANALIDIPDLAYPSPHIADLADLFIFIFVAYWLKGTLLNVYLSWWALCLGMLLAFYSHSDITQQVLLGLEGVRIDFNIINAQHPAMYSGVGFLLSSFFFMKYLCLSIRAQTAKNIALLCSATLLLVAFTFVVVTTQSRQVWVALLAAYVLGTLLYSILHQEKINKLILVGAFSLLGLAFYTYATIPLVHDRVQQEMNTATTIITNGDISKIPFNSAGTRLHLWHESLKWIKERPLLGSGYNSKVTVIQNAQHFPAHIRQHFTHLHNSHIELLVSYGLVGLLLMYGVFAWVVRAASVAPEKRGINEVLLISAMFTVYWLTVNLFESFFFSNNGQWIHNVMLGSCYTFYLTYKLSPLQSKEPIPHD</sequence>
<feature type="transmembrane region" description="Helical" evidence="5">
    <location>
        <begin position="220"/>
        <end position="238"/>
    </location>
</feature>
<evidence type="ECO:0000256" key="1">
    <source>
        <dbReference type="ARBA" id="ARBA00004141"/>
    </source>
</evidence>
<dbReference type="Proteomes" id="UP001057998">
    <property type="component" value="Chromosome 1"/>
</dbReference>
<keyword evidence="4 5" id="KW-0472">Membrane</keyword>
<dbReference type="PANTHER" id="PTHR37422">
    <property type="entry name" value="TEICHURONIC ACID BIOSYNTHESIS PROTEIN TUAE"/>
    <property type="match status" value="1"/>
</dbReference>
<dbReference type="RefSeq" id="WP_255389158.1">
    <property type="nucleotide sequence ID" value="NZ_CP101508.1"/>
</dbReference>
<feature type="transmembrane region" description="Helical" evidence="5">
    <location>
        <begin position="97"/>
        <end position="113"/>
    </location>
</feature>
<keyword evidence="7" id="KW-0436">Ligase</keyword>
<dbReference type="InterPro" id="IPR007016">
    <property type="entry name" value="O-antigen_ligase-rel_domated"/>
</dbReference>
<evidence type="ECO:0000256" key="4">
    <source>
        <dbReference type="ARBA" id="ARBA00023136"/>
    </source>
</evidence>
<reference evidence="7" key="1">
    <citation type="submission" date="2022-07" db="EMBL/GenBank/DDBJ databases">
        <title>Genome sequencing of Photobacterium atrarenae GJH2-4.</title>
        <authorList>
            <person name="Park S.-J."/>
        </authorList>
    </citation>
    <scope>NUCLEOTIDE SEQUENCE</scope>
    <source>
        <strain evidence="7">GJH2-4</strain>
    </source>
</reference>
<keyword evidence="8" id="KW-1185">Reference proteome</keyword>
<evidence type="ECO:0000313" key="7">
    <source>
        <dbReference type="EMBL" id="UTV27904.1"/>
    </source>
</evidence>
<protein>
    <submittedName>
        <fullName evidence="7">O-antigen ligase family protein</fullName>
    </submittedName>
</protein>